<dbReference type="InterPro" id="IPR013422">
    <property type="entry name" value="CRISPR-assoc_prot_Cas5_N"/>
</dbReference>
<dbReference type="Gene3D" id="3.30.70.2660">
    <property type="match status" value="1"/>
</dbReference>
<dbReference type="EMBL" id="JACHJL010000008">
    <property type="protein sequence ID" value="MBB5936400.1"/>
    <property type="molecule type" value="Genomic_DNA"/>
</dbReference>
<dbReference type="CDD" id="cd09693">
    <property type="entry name" value="Cas5_I"/>
    <property type="match status" value="1"/>
</dbReference>
<dbReference type="GO" id="GO:0043571">
    <property type="term" value="P:maintenance of CRISPR repeat elements"/>
    <property type="evidence" value="ECO:0007669"/>
    <property type="project" value="InterPro"/>
</dbReference>
<dbReference type="Pfam" id="PF09704">
    <property type="entry name" value="Cas_Cas5d"/>
    <property type="match status" value="1"/>
</dbReference>
<name>A0A7W9QA25_9ACTN</name>
<dbReference type="RefSeq" id="WP_184573006.1">
    <property type="nucleotide sequence ID" value="NZ_JACHJL010000008.1"/>
</dbReference>
<evidence type="ECO:0000256" key="2">
    <source>
        <dbReference type="SAM" id="MobiDB-lite"/>
    </source>
</evidence>
<dbReference type="AlphaFoldDB" id="A0A7W9QA25"/>
<reference evidence="3 4" key="1">
    <citation type="submission" date="2020-08" db="EMBL/GenBank/DDBJ databases">
        <title>Genomic Encyclopedia of Type Strains, Phase III (KMG-III): the genomes of soil and plant-associated and newly described type strains.</title>
        <authorList>
            <person name="Whitman W."/>
        </authorList>
    </citation>
    <scope>NUCLEOTIDE SEQUENCE [LARGE SCALE GENOMIC DNA]</scope>
    <source>
        <strain evidence="3 4">CECT 8305</strain>
    </source>
</reference>
<evidence type="ECO:0000256" key="1">
    <source>
        <dbReference type="ARBA" id="ARBA00023118"/>
    </source>
</evidence>
<feature type="region of interest" description="Disordered" evidence="2">
    <location>
        <begin position="182"/>
        <end position="220"/>
    </location>
</feature>
<dbReference type="InterPro" id="IPR021124">
    <property type="entry name" value="CRISPR-assoc_prot_Cas5"/>
</dbReference>
<dbReference type="GO" id="GO:0051607">
    <property type="term" value="P:defense response to virus"/>
    <property type="evidence" value="ECO:0007669"/>
    <property type="project" value="UniProtKB-KW"/>
</dbReference>
<sequence length="220" mass="23825">MTAAKPDTALQATFTAPVASFRNPLYTGMQIGLPCPPPSTVGGMLAAAAGGWQHISPTFQFAMAFHAQGHGVDLETYHPLDAKGRPTTPVPKDREFLAFPTLTVWITDQPDRWHHILRRPTWPLRLGRSQDLVGLHLEAIELAQDAGQQRSAVVQDMPGTSGTALRLPTAIRLDRTRTLWGTYRHDPTGTASTTVPDSYRTPTGQAVSPLPPTHPAAAET</sequence>
<organism evidence="3 4">
    <name type="scientific">Streptomyces zagrosensis</name>
    <dbReference type="NCBI Taxonomy" id="1042984"/>
    <lineage>
        <taxon>Bacteria</taxon>
        <taxon>Bacillati</taxon>
        <taxon>Actinomycetota</taxon>
        <taxon>Actinomycetes</taxon>
        <taxon>Kitasatosporales</taxon>
        <taxon>Streptomycetaceae</taxon>
        <taxon>Streptomyces</taxon>
    </lineage>
</organism>
<evidence type="ECO:0000313" key="4">
    <source>
        <dbReference type="Proteomes" id="UP000588098"/>
    </source>
</evidence>
<accession>A0A7W9QA25</accession>
<keyword evidence="4" id="KW-1185">Reference proteome</keyword>
<evidence type="ECO:0000313" key="3">
    <source>
        <dbReference type="EMBL" id="MBB5936400.1"/>
    </source>
</evidence>
<proteinExistence type="predicted"/>
<protein>
    <submittedName>
        <fullName evidence="3">CRISPR-associated Cas5-like protein</fullName>
    </submittedName>
</protein>
<keyword evidence="1" id="KW-0051">Antiviral defense</keyword>
<dbReference type="Proteomes" id="UP000588098">
    <property type="component" value="Unassembled WGS sequence"/>
</dbReference>
<dbReference type="NCBIfam" id="TIGR02593">
    <property type="entry name" value="CRISPR_cas5"/>
    <property type="match status" value="1"/>
</dbReference>
<gene>
    <name evidence="3" type="ORF">FHS42_003475</name>
</gene>
<feature type="compositionally biased region" description="Polar residues" evidence="2">
    <location>
        <begin position="189"/>
        <end position="206"/>
    </location>
</feature>
<comment type="caution">
    <text evidence="3">The sequence shown here is derived from an EMBL/GenBank/DDBJ whole genome shotgun (WGS) entry which is preliminary data.</text>
</comment>